<feature type="transmembrane region" description="Helical" evidence="8">
    <location>
        <begin position="21"/>
        <end position="39"/>
    </location>
</feature>
<comment type="subcellular location">
    <subcellularLocation>
        <location evidence="1">Cell inner membrane</location>
        <topology evidence="1">Multi-pass membrane protein</topology>
    </subcellularLocation>
</comment>
<keyword evidence="7 8" id="KW-0472">Membrane</keyword>
<proteinExistence type="predicted"/>
<feature type="non-terminal residue" evidence="9">
    <location>
        <position position="1"/>
    </location>
</feature>
<dbReference type="AlphaFoldDB" id="A0A5S3YMH1"/>
<reference evidence="9 10" key="1">
    <citation type="submission" date="2017-12" db="EMBL/GenBank/DDBJ databases">
        <authorList>
            <person name="Paulsen S."/>
            <person name="Gram L.K."/>
        </authorList>
    </citation>
    <scope>NUCLEOTIDE SEQUENCE [LARGE SCALE GENOMIC DNA]</scope>
    <source>
        <strain evidence="9 10">S2897</strain>
    </source>
</reference>
<dbReference type="GO" id="GO:0005886">
    <property type="term" value="C:plasma membrane"/>
    <property type="evidence" value="ECO:0007669"/>
    <property type="project" value="UniProtKB-SubCell"/>
</dbReference>
<evidence type="ECO:0000256" key="3">
    <source>
        <dbReference type="ARBA" id="ARBA00022475"/>
    </source>
</evidence>
<gene>
    <name evidence="9" type="ORF">CWC05_21850</name>
</gene>
<evidence type="ECO:0000256" key="8">
    <source>
        <dbReference type="SAM" id="Phobius"/>
    </source>
</evidence>
<keyword evidence="6 8" id="KW-1133">Transmembrane helix</keyword>
<dbReference type="Proteomes" id="UP000305874">
    <property type="component" value="Unassembled WGS sequence"/>
</dbReference>
<dbReference type="PANTHER" id="PTHR35334">
    <property type="entry name" value="SERINE TRANSPORTER"/>
    <property type="match status" value="1"/>
</dbReference>
<feature type="transmembrane region" description="Helical" evidence="8">
    <location>
        <begin position="75"/>
        <end position="96"/>
    </location>
</feature>
<name>A0A5S3YMH1_9GAMM</name>
<evidence type="ECO:0000256" key="4">
    <source>
        <dbReference type="ARBA" id="ARBA00022519"/>
    </source>
</evidence>
<organism evidence="9 10">
    <name type="scientific">Pseudoalteromonas ruthenica</name>
    <dbReference type="NCBI Taxonomy" id="151081"/>
    <lineage>
        <taxon>Bacteria</taxon>
        <taxon>Pseudomonadati</taxon>
        <taxon>Pseudomonadota</taxon>
        <taxon>Gammaproteobacteria</taxon>
        <taxon>Alteromonadales</taxon>
        <taxon>Pseudoalteromonadaceae</taxon>
        <taxon>Pseudoalteromonas</taxon>
    </lineage>
</organism>
<reference evidence="10" key="2">
    <citation type="submission" date="2019-06" db="EMBL/GenBank/DDBJ databases">
        <title>Co-occurence of chitin degradation, pigmentation and bioactivity in marine Pseudoalteromonas.</title>
        <authorList>
            <person name="Sonnenschein E.C."/>
            <person name="Bech P.K."/>
        </authorList>
    </citation>
    <scope>NUCLEOTIDE SEQUENCE [LARGE SCALE GENOMIC DNA]</scope>
    <source>
        <strain evidence="10">S2897</strain>
    </source>
</reference>
<feature type="transmembrane region" description="Helical" evidence="8">
    <location>
        <begin position="45"/>
        <end position="63"/>
    </location>
</feature>
<keyword evidence="4" id="KW-0997">Cell inner membrane</keyword>
<dbReference type="InterPro" id="IPR018227">
    <property type="entry name" value="Amino_acid_transport_2"/>
</dbReference>
<keyword evidence="5 8" id="KW-0812">Transmembrane</keyword>
<evidence type="ECO:0000256" key="7">
    <source>
        <dbReference type="ARBA" id="ARBA00023136"/>
    </source>
</evidence>
<sequence>FNGLMNKKTSLEIKQIDKLGVAMMFVAIWICAVLNPSILDMMGAISGPIIAMILFIMPTIAIFKVPALHKYKGKIGTYFVLIVGLLSVSALLFNMFG</sequence>
<dbReference type="EMBL" id="PNCG01000639">
    <property type="protein sequence ID" value="TMP75663.1"/>
    <property type="molecule type" value="Genomic_DNA"/>
</dbReference>
<keyword evidence="3" id="KW-1003">Cell membrane</keyword>
<dbReference type="GO" id="GO:0003333">
    <property type="term" value="P:amino acid transmembrane transport"/>
    <property type="evidence" value="ECO:0007669"/>
    <property type="project" value="InterPro"/>
</dbReference>
<dbReference type="PANTHER" id="PTHR35334:SF2">
    <property type="entry name" value="SERINE TRANSPORTER SDAC"/>
    <property type="match status" value="1"/>
</dbReference>
<evidence type="ECO:0000313" key="9">
    <source>
        <dbReference type="EMBL" id="TMP75663.1"/>
    </source>
</evidence>
<comment type="caution">
    <text evidence="9">The sequence shown here is derived from an EMBL/GenBank/DDBJ whole genome shotgun (WGS) entry which is preliminary data.</text>
</comment>
<evidence type="ECO:0000256" key="6">
    <source>
        <dbReference type="ARBA" id="ARBA00022989"/>
    </source>
</evidence>
<evidence type="ECO:0000256" key="1">
    <source>
        <dbReference type="ARBA" id="ARBA00004429"/>
    </source>
</evidence>
<keyword evidence="2" id="KW-0813">Transport</keyword>
<protein>
    <submittedName>
        <fullName evidence="9">HAAAP family serine/threonine permease</fullName>
    </submittedName>
</protein>
<evidence type="ECO:0000256" key="2">
    <source>
        <dbReference type="ARBA" id="ARBA00022448"/>
    </source>
</evidence>
<accession>A0A5S3YMH1</accession>
<evidence type="ECO:0000256" key="5">
    <source>
        <dbReference type="ARBA" id="ARBA00022692"/>
    </source>
</evidence>
<evidence type="ECO:0000313" key="10">
    <source>
        <dbReference type="Proteomes" id="UP000305874"/>
    </source>
</evidence>